<dbReference type="AlphaFoldDB" id="A0A1F6DWG3"/>
<feature type="compositionally biased region" description="Basic and acidic residues" evidence="1">
    <location>
        <begin position="209"/>
        <end position="218"/>
    </location>
</feature>
<sequence length="218" mass="24233">MDNDGGDYVRSNPIWPGVPHYYGNTVRQLFLANAALILIGAPFYADTLSAELPFEIIGALVLAGLAALVNPHNRSFIFANAVAAGIGLLFYETWALSNYEVSTWAQFIWRELIAVIFLTAFYFSMKTVRAFVLHQIGKSQQVGEFDEDVKDTWEEPVPARRKENSGTGASSGRFKPESAAKPPQDLTEAEKQDVPDAEEEEEEEEEDESKDRPAAPLF</sequence>
<feature type="transmembrane region" description="Helical" evidence="2">
    <location>
        <begin position="29"/>
        <end position="45"/>
    </location>
</feature>
<dbReference type="STRING" id="1798497.A3D71_04240"/>
<comment type="caution">
    <text evidence="3">The sequence shown here is derived from an EMBL/GenBank/DDBJ whole genome shotgun (WGS) entry which is preliminary data.</text>
</comment>
<reference evidence="3 4" key="1">
    <citation type="journal article" date="2016" name="Nat. Commun.">
        <title>Thousands of microbial genomes shed light on interconnected biogeochemical processes in an aquifer system.</title>
        <authorList>
            <person name="Anantharaman K."/>
            <person name="Brown C.T."/>
            <person name="Hug L.A."/>
            <person name="Sharon I."/>
            <person name="Castelle C.J."/>
            <person name="Probst A.J."/>
            <person name="Thomas B.C."/>
            <person name="Singh A."/>
            <person name="Wilkins M.J."/>
            <person name="Karaoz U."/>
            <person name="Brodie E.L."/>
            <person name="Williams K.H."/>
            <person name="Hubbard S.S."/>
            <person name="Banfield J.F."/>
        </authorList>
    </citation>
    <scope>NUCLEOTIDE SEQUENCE [LARGE SCALE GENOMIC DNA]</scope>
</reference>
<evidence type="ECO:0000256" key="2">
    <source>
        <dbReference type="SAM" id="Phobius"/>
    </source>
</evidence>
<feature type="transmembrane region" description="Helical" evidence="2">
    <location>
        <begin position="107"/>
        <end position="125"/>
    </location>
</feature>
<keyword evidence="2" id="KW-0472">Membrane</keyword>
<name>A0A1F6DWG3_9BACT</name>
<evidence type="ECO:0000256" key="1">
    <source>
        <dbReference type="SAM" id="MobiDB-lite"/>
    </source>
</evidence>
<feature type="region of interest" description="Disordered" evidence="1">
    <location>
        <begin position="144"/>
        <end position="218"/>
    </location>
</feature>
<proteinExistence type="predicted"/>
<accession>A0A1F6DWG3</accession>
<feature type="compositionally biased region" description="Basic and acidic residues" evidence="1">
    <location>
        <begin position="150"/>
        <end position="164"/>
    </location>
</feature>
<organism evidence="3 4">
    <name type="scientific">Candidatus Kaiserbacteria bacterium RIFCSPHIGHO2_02_FULL_55_20</name>
    <dbReference type="NCBI Taxonomy" id="1798497"/>
    <lineage>
        <taxon>Bacteria</taxon>
        <taxon>Candidatus Kaiseribacteriota</taxon>
    </lineage>
</organism>
<keyword evidence="2" id="KW-0812">Transmembrane</keyword>
<evidence type="ECO:0000313" key="4">
    <source>
        <dbReference type="Proteomes" id="UP000177652"/>
    </source>
</evidence>
<keyword evidence="2" id="KW-1133">Transmembrane helix</keyword>
<evidence type="ECO:0000313" key="3">
    <source>
        <dbReference type="EMBL" id="OGG65726.1"/>
    </source>
</evidence>
<dbReference type="EMBL" id="MFLK01000035">
    <property type="protein sequence ID" value="OGG65726.1"/>
    <property type="molecule type" value="Genomic_DNA"/>
</dbReference>
<gene>
    <name evidence="3" type="ORF">A3D71_04240</name>
</gene>
<dbReference type="Proteomes" id="UP000177652">
    <property type="component" value="Unassembled WGS sequence"/>
</dbReference>
<feature type="transmembrane region" description="Helical" evidence="2">
    <location>
        <begin position="76"/>
        <end position="95"/>
    </location>
</feature>
<feature type="compositionally biased region" description="Acidic residues" evidence="1">
    <location>
        <begin position="195"/>
        <end position="208"/>
    </location>
</feature>
<protein>
    <recommendedName>
        <fullName evidence="5">Transmembrane protein</fullName>
    </recommendedName>
</protein>
<feature type="transmembrane region" description="Helical" evidence="2">
    <location>
        <begin position="51"/>
        <end position="69"/>
    </location>
</feature>
<evidence type="ECO:0008006" key="5">
    <source>
        <dbReference type="Google" id="ProtNLM"/>
    </source>
</evidence>